<dbReference type="AlphaFoldDB" id="A0A8H6SGZ9"/>
<name>A0A8H6SGZ9_MYCCL</name>
<dbReference type="PANTHER" id="PTHR20208">
    <property type="entry name" value="STRUCTURE-SPECIFIC ENDONUCLEASE SUBUNIT SLX1"/>
    <property type="match status" value="1"/>
</dbReference>
<comment type="subunit">
    <text evidence="8">Forms a heterodimer with SLX4.</text>
</comment>
<dbReference type="CDD" id="cd10455">
    <property type="entry name" value="GIY-YIG_SLX1"/>
    <property type="match status" value="1"/>
</dbReference>
<dbReference type="EMBL" id="JACAZE010000015">
    <property type="protein sequence ID" value="KAF7298152.1"/>
    <property type="molecule type" value="Genomic_DNA"/>
</dbReference>
<keyword evidence="4 8" id="KW-0378">Hydrolase</keyword>
<keyword evidence="7 8" id="KW-0539">Nucleus</keyword>
<evidence type="ECO:0000256" key="2">
    <source>
        <dbReference type="ARBA" id="ARBA00022759"/>
    </source>
</evidence>
<feature type="compositionally biased region" description="Acidic residues" evidence="9">
    <location>
        <begin position="283"/>
        <end position="297"/>
    </location>
</feature>
<dbReference type="InterPro" id="IPR048749">
    <property type="entry name" value="SLX1_C"/>
</dbReference>
<dbReference type="GO" id="GO:0003677">
    <property type="term" value="F:DNA binding"/>
    <property type="evidence" value="ECO:0007669"/>
    <property type="project" value="InterPro"/>
</dbReference>
<comment type="caution">
    <text evidence="8">Lacks conserved residue(s) required for the propagation of feature annotation.</text>
</comment>
<comment type="similarity">
    <text evidence="8">Belongs to the SLX1 family.</text>
</comment>
<dbReference type="InterPro" id="IPR017956">
    <property type="entry name" value="AT_hook_DNA-bd_motif"/>
</dbReference>
<evidence type="ECO:0000259" key="10">
    <source>
        <dbReference type="PROSITE" id="PS50164"/>
    </source>
</evidence>
<dbReference type="InterPro" id="IPR027520">
    <property type="entry name" value="Slx1"/>
</dbReference>
<keyword evidence="3 8" id="KW-0227">DNA damage</keyword>
<dbReference type="Proteomes" id="UP000613580">
    <property type="component" value="Unassembled WGS sequence"/>
</dbReference>
<dbReference type="Gene3D" id="3.40.1440.10">
    <property type="entry name" value="GIY-YIG endonuclease"/>
    <property type="match status" value="1"/>
</dbReference>
<dbReference type="GO" id="GO:0033557">
    <property type="term" value="C:Slx1-Slx4 complex"/>
    <property type="evidence" value="ECO:0007669"/>
    <property type="project" value="UniProtKB-UniRule"/>
</dbReference>
<comment type="cofactor">
    <cofactor evidence="8">
        <name>a divalent metal cation</name>
        <dbReference type="ChEBI" id="CHEBI:60240"/>
    </cofactor>
</comment>
<dbReference type="SMART" id="SM00384">
    <property type="entry name" value="AT_hook"/>
    <property type="match status" value="3"/>
</dbReference>
<evidence type="ECO:0000256" key="8">
    <source>
        <dbReference type="HAMAP-Rule" id="MF_03100"/>
    </source>
</evidence>
<dbReference type="Pfam" id="PF21202">
    <property type="entry name" value="SLX1_C"/>
    <property type="match status" value="1"/>
</dbReference>
<gene>
    <name evidence="11" type="ORF">HMN09_01036800</name>
</gene>
<comment type="function">
    <text evidence="8">Catalytic subunit of the SLX1-SLX4 structure-specific endonuclease that resolves DNA secondary structures generated during DNA repair and recombination. Has endonuclease activity towards branched DNA substrates, introducing single-strand cuts in duplex DNA close to junctions with ss-DNA.</text>
</comment>
<feature type="compositionally biased region" description="Basic residues" evidence="9">
    <location>
        <begin position="449"/>
        <end position="458"/>
    </location>
</feature>
<organism evidence="11 12">
    <name type="scientific">Mycena chlorophos</name>
    <name type="common">Agaric fungus</name>
    <name type="synonym">Agaricus chlorophos</name>
    <dbReference type="NCBI Taxonomy" id="658473"/>
    <lineage>
        <taxon>Eukaryota</taxon>
        <taxon>Fungi</taxon>
        <taxon>Dikarya</taxon>
        <taxon>Basidiomycota</taxon>
        <taxon>Agaricomycotina</taxon>
        <taxon>Agaricomycetes</taxon>
        <taxon>Agaricomycetidae</taxon>
        <taxon>Agaricales</taxon>
        <taxon>Marasmiineae</taxon>
        <taxon>Mycenaceae</taxon>
        <taxon>Mycena</taxon>
    </lineage>
</organism>
<accession>A0A8H6SGZ9</accession>
<keyword evidence="12" id="KW-1185">Reference proteome</keyword>
<evidence type="ECO:0000256" key="5">
    <source>
        <dbReference type="ARBA" id="ARBA00023172"/>
    </source>
</evidence>
<dbReference type="GO" id="GO:0008821">
    <property type="term" value="F:crossover junction DNA endonuclease activity"/>
    <property type="evidence" value="ECO:0007669"/>
    <property type="project" value="TreeGrafter"/>
</dbReference>
<evidence type="ECO:0000256" key="9">
    <source>
        <dbReference type="SAM" id="MobiDB-lite"/>
    </source>
</evidence>
<keyword evidence="5 8" id="KW-0233">DNA recombination</keyword>
<evidence type="ECO:0000313" key="12">
    <source>
        <dbReference type="Proteomes" id="UP000613580"/>
    </source>
</evidence>
<dbReference type="PANTHER" id="PTHR20208:SF10">
    <property type="entry name" value="STRUCTURE-SPECIFIC ENDONUCLEASE SUBUNIT SLX1"/>
    <property type="match status" value="1"/>
</dbReference>
<evidence type="ECO:0000256" key="1">
    <source>
        <dbReference type="ARBA" id="ARBA00022722"/>
    </source>
</evidence>
<evidence type="ECO:0000313" key="11">
    <source>
        <dbReference type="EMBL" id="KAF7298152.1"/>
    </source>
</evidence>
<feature type="domain" description="GIY-YIG" evidence="10">
    <location>
        <begin position="16"/>
        <end position="98"/>
    </location>
</feature>
<dbReference type="SUPFAM" id="SSF82771">
    <property type="entry name" value="GIY-YIG endonuclease"/>
    <property type="match status" value="1"/>
</dbReference>
<reference evidence="11" key="1">
    <citation type="submission" date="2020-05" db="EMBL/GenBank/DDBJ databases">
        <title>Mycena genomes resolve the evolution of fungal bioluminescence.</title>
        <authorList>
            <person name="Tsai I.J."/>
        </authorList>
    </citation>
    <scope>NUCLEOTIDE SEQUENCE</scope>
    <source>
        <strain evidence="11">110903Hualien_Pintung</strain>
    </source>
</reference>
<dbReference type="InterPro" id="IPR050381">
    <property type="entry name" value="SLX1_endonuclease"/>
</dbReference>
<evidence type="ECO:0000256" key="6">
    <source>
        <dbReference type="ARBA" id="ARBA00023204"/>
    </source>
</evidence>
<dbReference type="OrthoDB" id="24645at2759"/>
<dbReference type="Gene3D" id="3.30.40.10">
    <property type="entry name" value="Zinc/RING finger domain, C3HC4 (zinc finger)"/>
    <property type="match status" value="1"/>
</dbReference>
<dbReference type="InterPro" id="IPR000305">
    <property type="entry name" value="GIY-YIG_endonuc"/>
</dbReference>
<keyword evidence="2 8" id="KW-0255">Endonuclease</keyword>
<dbReference type="InterPro" id="IPR013083">
    <property type="entry name" value="Znf_RING/FYVE/PHD"/>
</dbReference>
<proteinExistence type="inferred from homology"/>
<evidence type="ECO:0000256" key="3">
    <source>
        <dbReference type="ARBA" id="ARBA00022763"/>
    </source>
</evidence>
<sequence length="502" mass="54462">MPFHVIMPVSSPSHPPFYACYLLKSIQSPSSTATYIGSTPNPPRRIRQHNGELTQGAYKTRNKRPWVMQMIVHGFPSKLTALQFEWAWQHVHRTRHLRDESGKALLSRATGLNNNIRAVRLMIGTHPYKTWPLHIKLFTEQAVKGWNTAQKTTPPLPPGFTSTIELEGVDGRSGIAGTGRKVPICVDDATFTSAHLSKNTALLASGALIRCADSLTTALCPALGCSAVSHLTCLSQQFLRAAPSSSHIIPRGGNCHECGTYVLWGDIIRGSVRRAGIPQEPELDDDVLFQPDSDADADLVPAPAKTHKPTHKRPADAGDASSEGEEFDFAVVAEASGSDKPRQRGRPRKAASSPPPKKPPKKDTARKRSLNASSEGEEFDFAAVDAASGSDEPQKRRRPRKATAVPPMKTAASATKKRGRPPLTSKKAESSGESFDLDNVSGSSEEKSPRKRVGRPRKQRVEASPLLEMDTSDLFESDSEPLAGRMKALSVEVDASVVVVSD</sequence>
<keyword evidence="6 8" id="KW-0234">DNA repair</keyword>
<comment type="caution">
    <text evidence="11">The sequence shown here is derived from an EMBL/GenBank/DDBJ whole genome shotgun (WGS) entry which is preliminary data.</text>
</comment>
<comment type="subcellular location">
    <subcellularLocation>
        <location evidence="8">Nucleus</location>
    </subcellularLocation>
</comment>
<feature type="compositionally biased region" description="Basic residues" evidence="9">
    <location>
        <begin position="358"/>
        <end position="369"/>
    </location>
</feature>
<dbReference type="FunFam" id="3.40.1440.10:FF:000006">
    <property type="entry name" value="Structure-specific endonuclease subunit SLX1"/>
    <property type="match status" value="1"/>
</dbReference>
<protein>
    <submittedName>
        <fullName evidence="11">Structure-specific endonuclease subunit SLX1</fullName>
    </submittedName>
</protein>
<keyword evidence="1 8" id="KW-0540">Nuclease</keyword>
<evidence type="ECO:0000256" key="4">
    <source>
        <dbReference type="ARBA" id="ARBA00022801"/>
    </source>
</evidence>
<feature type="region of interest" description="Disordered" evidence="9">
    <location>
        <begin position="283"/>
        <end position="474"/>
    </location>
</feature>
<dbReference type="InterPro" id="IPR035901">
    <property type="entry name" value="GIY-YIG_endonuc_sf"/>
</dbReference>
<dbReference type="Pfam" id="PF01541">
    <property type="entry name" value="GIY-YIG"/>
    <property type="match status" value="1"/>
</dbReference>
<dbReference type="HAMAP" id="MF_03100">
    <property type="entry name" value="Endonuc_su_Slx1"/>
    <property type="match status" value="1"/>
</dbReference>
<evidence type="ECO:0000256" key="7">
    <source>
        <dbReference type="ARBA" id="ARBA00023242"/>
    </source>
</evidence>
<dbReference type="PROSITE" id="PS50164">
    <property type="entry name" value="GIY_YIG"/>
    <property type="match status" value="1"/>
</dbReference>
<dbReference type="GO" id="GO:0017108">
    <property type="term" value="F:5'-flap endonuclease activity"/>
    <property type="evidence" value="ECO:0007669"/>
    <property type="project" value="InterPro"/>
</dbReference>
<dbReference type="GO" id="GO:0000724">
    <property type="term" value="P:double-strand break repair via homologous recombination"/>
    <property type="evidence" value="ECO:0007669"/>
    <property type="project" value="TreeGrafter"/>
</dbReference>